<protein>
    <submittedName>
        <fullName evidence="4">Uncharacterized protein</fullName>
    </submittedName>
</protein>
<evidence type="ECO:0000313" key="5">
    <source>
        <dbReference type="Proteomes" id="UP000231912"/>
    </source>
</evidence>
<comment type="caution">
    <text evidence="4">The sequence shown here is derived from an EMBL/GenBank/DDBJ whole genome shotgun (WGS) entry which is preliminary data.</text>
</comment>
<evidence type="ECO:0000256" key="3">
    <source>
        <dbReference type="PROSITE-ProRule" id="PRU00023"/>
    </source>
</evidence>
<reference evidence="4 5" key="1">
    <citation type="submission" date="2017-07" db="EMBL/GenBank/DDBJ databases">
        <title>Leptospira spp. isolated from tropical soils.</title>
        <authorList>
            <person name="Thibeaux R."/>
            <person name="Iraola G."/>
            <person name="Ferres I."/>
            <person name="Bierque E."/>
            <person name="Girault D."/>
            <person name="Soupe-Gilbert M.-E."/>
            <person name="Picardeau M."/>
            <person name="Goarant C."/>
        </authorList>
    </citation>
    <scope>NUCLEOTIDE SEQUENCE [LARGE SCALE GENOMIC DNA]</scope>
    <source>
        <strain evidence="4 5">FH2-C-A2</strain>
    </source>
</reference>
<keyword evidence="2 3" id="KW-0040">ANK repeat</keyword>
<evidence type="ECO:0000256" key="1">
    <source>
        <dbReference type="ARBA" id="ARBA00022737"/>
    </source>
</evidence>
<dbReference type="InterPro" id="IPR002110">
    <property type="entry name" value="Ankyrin_rpt"/>
</dbReference>
<dbReference type="Pfam" id="PF12796">
    <property type="entry name" value="Ank_2"/>
    <property type="match status" value="1"/>
</dbReference>
<gene>
    <name evidence="4" type="ORF">CH371_05225</name>
</gene>
<proteinExistence type="predicted"/>
<feature type="repeat" description="ANK" evidence="3">
    <location>
        <begin position="109"/>
        <end position="141"/>
    </location>
</feature>
<dbReference type="PRINTS" id="PR01415">
    <property type="entry name" value="ANKYRIN"/>
</dbReference>
<dbReference type="PROSITE" id="PS50088">
    <property type="entry name" value="ANK_REPEAT"/>
    <property type="match status" value="2"/>
</dbReference>
<dbReference type="PROSITE" id="PS50297">
    <property type="entry name" value="ANK_REP_REGION"/>
    <property type="match status" value="2"/>
</dbReference>
<sequence>MRLSFSNIFGFNLRKSFSGIFFGFFLLGFQACMLPQVRVANTGTYPSDYVYRGDLGGLERSLHSGFSVDTKDPFTRNYTPLMIAAREGETEIAEFLIRNGADVNAKTRDGHTALMMAVYNRNIQIVSLLLRSGADVHAKTRQGHTAWSEATLEDSTKIKELLSNAGAGK</sequence>
<dbReference type="InterPro" id="IPR036770">
    <property type="entry name" value="Ankyrin_rpt-contain_sf"/>
</dbReference>
<evidence type="ECO:0000313" key="4">
    <source>
        <dbReference type="EMBL" id="PJZ67426.1"/>
    </source>
</evidence>
<dbReference type="PROSITE" id="PS51257">
    <property type="entry name" value="PROKAR_LIPOPROTEIN"/>
    <property type="match status" value="1"/>
</dbReference>
<accession>A0A2M9ZGD6</accession>
<dbReference type="Proteomes" id="UP000231912">
    <property type="component" value="Unassembled WGS sequence"/>
</dbReference>
<keyword evidence="1" id="KW-0677">Repeat</keyword>
<evidence type="ECO:0000256" key="2">
    <source>
        <dbReference type="ARBA" id="ARBA00023043"/>
    </source>
</evidence>
<dbReference type="SMART" id="SM00248">
    <property type="entry name" value="ANK"/>
    <property type="match status" value="2"/>
</dbReference>
<dbReference type="EMBL" id="NPDT01000001">
    <property type="protein sequence ID" value="PJZ67426.1"/>
    <property type="molecule type" value="Genomic_DNA"/>
</dbReference>
<dbReference type="SUPFAM" id="SSF48403">
    <property type="entry name" value="Ankyrin repeat"/>
    <property type="match status" value="1"/>
</dbReference>
<dbReference type="AlphaFoldDB" id="A0A2M9ZGD6"/>
<name>A0A2M9ZGD6_9LEPT</name>
<dbReference type="RefSeq" id="WP_100757927.1">
    <property type="nucleotide sequence ID" value="NZ_NPDT01000001.1"/>
</dbReference>
<dbReference type="PANTHER" id="PTHR24171">
    <property type="entry name" value="ANKYRIN REPEAT DOMAIN-CONTAINING PROTEIN 39-RELATED"/>
    <property type="match status" value="1"/>
</dbReference>
<feature type="repeat" description="ANK" evidence="3">
    <location>
        <begin position="76"/>
        <end position="108"/>
    </location>
</feature>
<dbReference type="Gene3D" id="1.25.40.20">
    <property type="entry name" value="Ankyrin repeat-containing domain"/>
    <property type="match status" value="1"/>
</dbReference>
<organism evidence="4 5">
    <name type="scientific">Leptospira wolffii</name>
    <dbReference type="NCBI Taxonomy" id="409998"/>
    <lineage>
        <taxon>Bacteria</taxon>
        <taxon>Pseudomonadati</taxon>
        <taxon>Spirochaetota</taxon>
        <taxon>Spirochaetia</taxon>
        <taxon>Leptospirales</taxon>
        <taxon>Leptospiraceae</taxon>
        <taxon>Leptospira</taxon>
    </lineage>
</organism>